<evidence type="ECO:0000313" key="3">
    <source>
        <dbReference type="Proteomes" id="UP000199206"/>
    </source>
</evidence>
<evidence type="ECO:0000313" key="2">
    <source>
        <dbReference type="EMBL" id="SEM75571.1"/>
    </source>
</evidence>
<dbReference type="InterPro" id="IPR020471">
    <property type="entry name" value="AKR"/>
</dbReference>
<feature type="domain" description="NADP-dependent oxidoreductase" evidence="1">
    <location>
        <begin position="6"/>
        <end position="311"/>
    </location>
</feature>
<evidence type="ECO:0000259" key="1">
    <source>
        <dbReference type="Pfam" id="PF00248"/>
    </source>
</evidence>
<sequence length="315" mass="33975">MIALPELGMGCAAIGNLYRAVDDQTSDATVAAAWDAGIRFFDVAPHYGFGLAEIRLGRVLGHRGLVSTKVGRLLERTDSTAAERHGFVNARPYQGRFDYSGDAVRRSHDESLARLGRSRVDVLLAHDLGERQHGPDNARHLRDFLDSGYRALADLRDQGAVDAIGIGVNEIAVCDTLLDAVQLDVILLAGRYTLLEQEAARPLLERCAAKGTRVVIGGPYNSGILIDGSRNAIASHFDYGAPPPSVIDRVRRLEAVCDRYGVSLPAAALRFPLRARAVVSVIPGLVGTDQVQATTRFAETPIPDAFWADAKRAVA</sequence>
<keyword evidence="3" id="KW-1185">Reference proteome</keyword>
<dbReference type="PANTHER" id="PTHR42686:SF1">
    <property type="entry name" value="GH17980P-RELATED"/>
    <property type="match status" value="1"/>
</dbReference>
<dbReference type="SUPFAM" id="SSF51430">
    <property type="entry name" value="NAD(P)-linked oxidoreductase"/>
    <property type="match status" value="1"/>
</dbReference>
<dbReference type="Pfam" id="PF00248">
    <property type="entry name" value="Aldo_ket_red"/>
    <property type="match status" value="1"/>
</dbReference>
<dbReference type="PANTHER" id="PTHR42686">
    <property type="entry name" value="GH17980P-RELATED"/>
    <property type="match status" value="1"/>
</dbReference>
<dbReference type="InterPro" id="IPR023210">
    <property type="entry name" value="NADP_OxRdtase_dom"/>
</dbReference>
<gene>
    <name evidence="2" type="ORF">SAMN05192583_1116</name>
</gene>
<dbReference type="InterPro" id="IPR036812">
    <property type="entry name" value="NAD(P)_OxRdtase_dom_sf"/>
</dbReference>
<dbReference type="STRING" id="1166340.SAMN05192583_1116"/>
<dbReference type="RefSeq" id="WP_093664464.1">
    <property type="nucleotide sequence ID" value="NZ_FOCF01000002.1"/>
</dbReference>
<proteinExistence type="predicted"/>
<name>A0A1H8AXS0_9SPHN</name>
<accession>A0A1H8AXS0</accession>
<reference evidence="3" key="1">
    <citation type="submission" date="2016-10" db="EMBL/GenBank/DDBJ databases">
        <authorList>
            <person name="Varghese N."/>
            <person name="Submissions S."/>
        </authorList>
    </citation>
    <scope>NUCLEOTIDE SEQUENCE [LARGE SCALE GENOMIC DNA]</scope>
    <source>
        <strain evidence="3">S6-262</strain>
    </source>
</reference>
<dbReference type="Proteomes" id="UP000199206">
    <property type="component" value="Unassembled WGS sequence"/>
</dbReference>
<protein>
    <submittedName>
        <fullName evidence="2">D-threo-aldose 1-dehydrogenase</fullName>
    </submittedName>
</protein>
<organism evidence="2 3">
    <name type="scientific">Sphingomonas gellani</name>
    <dbReference type="NCBI Taxonomy" id="1166340"/>
    <lineage>
        <taxon>Bacteria</taxon>
        <taxon>Pseudomonadati</taxon>
        <taxon>Pseudomonadota</taxon>
        <taxon>Alphaproteobacteria</taxon>
        <taxon>Sphingomonadales</taxon>
        <taxon>Sphingomonadaceae</taxon>
        <taxon>Sphingomonas</taxon>
    </lineage>
</organism>
<dbReference type="GO" id="GO:0016491">
    <property type="term" value="F:oxidoreductase activity"/>
    <property type="evidence" value="ECO:0007669"/>
    <property type="project" value="InterPro"/>
</dbReference>
<dbReference type="Gene3D" id="3.20.20.100">
    <property type="entry name" value="NADP-dependent oxidoreductase domain"/>
    <property type="match status" value="1"/>
</dbReference>
<dbReference type="GO" id="GO:0005829">
    <property type="term" value="C:cytosol"/>
    <property type="evidence" value="ECO:0007669"/>
    <property type="project" value="TreeGrafter"/>
</dbReference>
<dbReference type="EMBL" id="FOCF01000002">
    <property type="protein sequence ID" value="SEM75571.1"/>
    <property type="molecule type" value="Genomic_DNA"/>
</dbReference>
<dbReference type="AlphaFoldDB" id="A0A1H8AXS0"/>
<dbReference type="OrthoDB" id="9768851at2"/>